<dbReference type="PANTHER" id="PTHR23502:SF132">
    <property type="entry name" value="POLYAMINE TRANSPORTER 2-RELATED"/>
    <property type="match status" value="1"/>
</dbReference>
<dbReference type="Proteomes" id="UP000466681">
    <property type="component" value="Chromosome"/>
</dbReference>
<protein>
    <submittedName>
        <fullName evidence="10">Bcr/CflA family drug resistance efflux transporter</fullName>
    </submittedName>
</protein>
<dbReference type="EMBL" id="AP022560">
    <property type="protein sequence ID" value="BBW99450.1"/>
    <property type="molecule type" value="Genomic_DNA"/>
</dbReference>
<reference evidence="10 11" key="1">
    <citation type="journal article" date="2019" name="Emerg. Microbes Infect.">
        <title>Comprehensive subspecies identification of 175 nontuberculous mycobacteria species based on 7547 genomic profiles.</title>
        <authorList>
            <person name="Matsumoto Y."/>
            <person name="Kinjo T."/>
            <person name="Motooka D."/>
            <person name="Nabeya D."/>
            <person name="Jung N."/>
            <person name="Uechi K."/>
            <person name="Horii T."/>
            <person name="Iida T."/>
            <person name="Fujita J."/>
            <person name="Nakamura S."/>
        </authorList>
    </citation>
    <scope>NUCLEOTIDE SEQUENCE [LARGE SCALE GENOMIC DNA]</scope>
    <source>
        <strain evidence="10 11">JCM 6375</strain>
    </source>
</reference>
<feature type="transmembrane region" description="Helical" evidence="8">
    <location>
        <begin position="12"/>
        <end position="31"/>
    </location>
</feature>
<evidence type="ECO:0000313" key="11">
    <source>
        <dbReference type="Proteomes" id="UP000466681"/>
    </source>
</evidence>
<name>A0AAD1H775_9MYCO</name>
<dbReference type="RefSeq" id="WP_083151763.1">
    <property type="nucleotide sequence ID" value="NZ_AP022560.1"/>
</dbReference>
<dbReference type="InterPro" id="IPR036259">
    <property type="entry name" value="MFS_trans_sf"/>
</dbReference>
<comment type="similarity">
    <text evidence="2">Belongs to the major facilitator superfamily. Bcr/CmlA family.</text>
</comment>
<feature type="transmembrane region" description="Helical" evidence="8">
    <location>
        <begin position="349"/>
        <end position="370"/>
    </location>
</feature>
<dbReference type="GO" id="GO:0005886">
    <property type="term" value="C:plasma membrane"/>
    <property type="evidence" value="ECO:0007669"/>
    <property type="project" value="UniProtKB-SubCell"/>
</dbReference>
<keyword evidence="7 8" id="KW-0472">Membrane</keyword>
<feature type="transmembrane region" description="Helical" evidence="8">
    <location>
        <begin position="286"/>
        <end position="305"/>
    </location>
</feature>
<dbReference type="NCBIfam" id="TIGR00710">
    <property type="entry name" value="efflux_Bcr_CflA"/>
    <property type="match status" value="1"/>
</dbReference>
<evidence type="ECO:0000259" key="9">
    <source>
        <dbReference type="PROSITE" id="PS50850"/>
    </source>
</evidence>
<keyword evidence="11" id="KW-1185">Reference proteome</keyword>
<feature type="domain" description="Major facilitator superfamily (MFS) profile" evidence="9">
    <location>
        <begin position="16"/>
        <end position="400"/>
    </location>
</feature>
<evidence type="ECO:0000256" key="5">
    <source>
        <dbReference type="ARBA" id="ARBA00022692"/>
    </source>
</evidence>
<evidence type="ECO:0000256" key="4">
    <source>
        <dbReference type="ARBA" id="ARBA00022475"/>
    </source>
</evidence>
<keyword evidence="5 8" id="KW-0812">Transmembrane</keyword>
<feature type="transmembrane region" description="Helical" evidence="8">
    <location>
        <begin position="311"/>
        <end position="337"/>
    </location>
</feature>
<evidence type="ECO:0000313" key="10">
    <source>
        <dbReference type="EMBL" id="BBW99450.1"/>
    </source>
</evidence>
<proteinExistence type="inferred from homology"/>
<evidence type="ECO:0000256" key="1">
    <source>
        <dbReference type="ARBA" id="ARBA00004651"/>
    </source>
</evidence>
<dbReference type="InterPro" id="IPR004812">
    <property type="entry name" value="Efflux_drug-R_Bcr/CmlA"/>
</dbReference>
<feature type="transmembrane region" description="Helical" evidence="8">
    <location>
        <begin position="51"/>
        <end position="71"/>
    </location>
</feature>
<feature type="transmembrane region" description="Helical" evidence="8">
    <location>
        <begin position="109"/>
        <end position="128"/>
    </location>
</feature>
<dbReference type="GO" id="GO:0042910">
    <property type="term" value="F:xenobiotic transmembrane transporter activity"/>
    <property type="evidence" value="ECO:0007669"/>
    <property type="project" value="InterPro"/>
</dbReference>
<dbReference type="PROSITE" id="PS50850">
    <property type="entry name" value="MFS"/>
    <property type="match status" value="1"/>
</dbReference>
<evidence type="ECO:0000256" key="6">
    <source>
        <dbReference type="ARBA" id="ARBA00022989"/>
    </source>
</evidence>
<gene>
    <name evidence="10" type="ORF">MMOR_03870</name>
</gene>
<dbReference type="Pfam" id="PF07690">
    <property type="entry name" value="MFS_1"/>
    <property type="match status" value="1"/>
</dbReference>
<keyword evidence="4" id="KW-1003">Cell membrane</keyword>
<dbReference type="PANTHER" id="PTHR23502">
    <property type="entry name" value="MAJOR FACILITATOR SUPERFAMILY"/>
    <property type="match status" value="1"/>
</dbReference>
<evidence type="ECO:0000256" key="2">
    <source>
        <dbReference type="ARBA" id="ARBA00006236"/>
    </source>
</evidence>
<feature type="transmembrane region" description="Helical" evidence="8">
    <location>
        <begin position="83"/>
        <end position="103"/>
    </location>
</feature>
<dbReference type="CDD" id="cd17320">
    <property type="entry name" value="MFS_MdfA_MDR_like"/>
    <property type="match status" value="1"/>
</dbReference>
<dbReference type="InterPro" id="IPR020846">
    <property type="entry name" value="MFS_dom"/>
</dbReference>
<dbReference type="InterPro" id="IPR011701">
    <property type="entry name" value="MFS"/>
</dbReference>
<dbReference type="KEGG" id="mmor:MMOR_03870"/>
<feature type="transmembrane region" description="Helical" evidence="8">
    <location>
        <begin position="376"/>
        <end position="396"/>
    </location>
</feature>
<feature type="transmembrane region" description="Helical" evidence="8">
    <location>
        <begin position="220"/>
        <end position="239"/>
    </location>
</feature>
<comment type="subcellular location">
    <subcellularLocation>
        <location evidence="1">Cell membrane</location>
        <topology evidence="1">Multi-pass membrane protein</topology>
    </subcellularLocation>
</comment>
<keyword evidence="3" id="KW-0813">Transport</keyword>
<dbReference type="SUPFAM" id="SSF103473">
    <property type="entry name" value="MFS general substrate transporter"/>
    <property type="match status" value="1"/>
</dbReference>
<evidence type="ECO:0000256" key="8">
    <source>
        <dbReference type="SAM" id="Phobius"/>
    </source>
</evidence>
<feature type="transmembrane region" description="Helical" evidence="8">
    <location>
        <begin position="168"/>
        <end position="190"/>
    </location>
</feature>
<feature type="transmembrane region" description="Helical" evidence="8">
    <location>
        <begin position="254"/>
        <end position="274"/>
    </location>
</feature>
<accession>A0AAD1H775</accession>
<feature type="transmembrane region" description="Helical" evidence="8">
    <location>
        <begin position="140"/>
        <end position="162"/>
    </location>
</feature>
<keyword evidence="6 8" id="KW-1133">Transmembrane helix</keyword>
<dbReference type="GO" id="GO:1990961">
    <property type="term" value="P:xenobiotic detoxification by transmembrane export across the plasma membrane"/>
    <property type="evidence" value="ECO:0007669"/>
    <property type="project" value="InterPro"/>
</dbReference>
<dbReference type="Gene3D" id="1.20.1720.10">
    <property type="entry name" value="Multidrug resistance protein D"/>
    <property type="match status" value="1"/>
</dbReference>
<evidence type="ECO:0000256" key="3">
    <source>
        <dbReference type="ARBA" id="ARBA00022448"/>
    </source>
</evidence>
<organism evidence="10 11">
    <name type="scientific">Mycolicibacterium moriokaense</name>
    <dbReference type="NCBI Taxonomy" id="39691"/>
    <lineage>
        <taxon>Bacteria</taxon>
        <taxon>Bacillati</taxon>
        <taxon>Actinomycetota</taxon>
        <taxon>Actinomycetes</taxon>
        <taxon>Mycobacteriales</taxon>
        <taxon>Mycobacteriaceae</taxon>
        <taxon>Mycolicibacterium</taxon>
    </lineage>
</organism>
<sequence>MNAKTPATAGAPSIWLIMVLALLNGVAPFSIDMYLSAFPEMAGEFGTAAHNIQLTLTTFLIGLAVGQLIIGSLSDRYGRRGPLIIGTTICLLTSLGCALAPSIEILVALRFAQGFAGAAGVVIARAVIADRAKGSAAAQLFAVMMLIGVLAPITAPMLGGFVVTEWGWRAVFIALAALNLVMLLGVIFAVGESLPAERRRPGGLKALAESTRSVLGNRRYVGFTLCMAFAAAAMFAYISASPFVLQNVLGFSPVAYSVTFGSCALAIGLGSLVSARLVRRFAPRQVLIAGVTGILIVTTLMLLDVTIGGVIAWATIALMACFMANIGLIYANAAALATTEVRHAAGTGSAVLGFLQYGAGAVTAPLVGLAGEATAVPMGVVMFVSAVLAAASLFILTRDRVELDESSPAVREPALSAR</sequence>
<dbReference type="FunFam" id="1.20.1720.10:FF:000005">
    <property type="entry name" value="Bcr/CflA family efflux transporter"/>
    <property type="match status" value="1"/>
</dbReference>
<dbReference type="AlphaFoldDB" id="A0AAD1H775"/>
<evidence type="ECO:0000256" key="7">
    <source>
        <dbReference type="ARBA" id="ARBA00023136"/>
    </source>
</evidence>